<dbReference type="NCBIfam" id="TIGR02227">
    <property type="entry name" value="sigpep_I_bact"/>
    <property type="match status" value="1"/>
</dbReference>
<dbReference type="Gene3D" id="2.10.109.10">
    <property type="entry name" value="Umud Fragment, subunit A"/>
    <property type="match status" value="1"/>
</dbReference>
<dbReference type="PROSITE" id="PS00761">
    <property type="entry name" value="SPASE_I_3"/>
    <property type="match status" value="1"/>
</dbReference>
<dbReference type="InterPro" id="IPR000223">
    <property type="entry name" value="Pept_S26A_signal_pept_1"/>
</dbReference>
<dbReference type="RefSeq" id="WP_229639147.1">
    <property type="nucleotide sequence ID" value="NZ_JADWDC010000006.1"/>
</dbReference>
<evidence type="ECO:0000256" key="8">
    <source>
        <dbReference type="RuleBase" id="RU003993"/>
    </source>
</evidence>
<organism evidence="11 12">
    <name type="scientific">Waterburya agarophytonicola KI4</name>
    <dbReference type="NCBI Taxonomy" id="2874699"/>
    <lineage>
        <taxon>Bacteria</taxon>
        <taxon>Bacillati</taxon>
        <taxon>Cyanobacteriota</taxon>
        <taxon>Cyanophyceae</taxon>
        <taxon>Pleurocapsales</taxon>
        <taxon>Hyellaceae</taxon>
        <taxon>Waterburya</taxon>
        <taxon>Waterburya agarophytonicola</taxon>
    </lineage>
</organism>
<proteinExistence type="inferred from homology"/>
<evidence type="ECO:0000313" key="12">
    <source>
        <dbReference type="Proteomes" id="UP000729733"/>
    </source>
</evidence>
<dbReference type="GO" id="GO:0005886">
    <property type="term" value="C:plasma membrane"/>
    <property type="evidence" value="ECO:0007669"/>
    <property type="project" value="UniProtKB-SubCell"/>
</dbReference>
<evidence type="ECO:0000256" key="1">
    <source>
        <dbReference type="ARBA" id="ARBA00000677"/>
    </source>
</evidence>
<dbReference type="CDD" id="cd06530">
    <property type="entry name" value="S26_SPase_I"/>
    <property type="match status" value="1"/>
</dbReference>
<comment type="catalytic activity">
    <reaction evidence="1 8">
        <text>Cleavage of hydrophobic, N-terminal signal or leader sequences from secreted and periplasmic proteins.</text>
        <dbReference type="EC" id="3.4.21.89"/>
    </reaction>
</comment>
<evidence type="ECO:0000256" key="4">
    <source>
        <dbReference type="ARBA" id="ARBA00013208"/>
    </source>
</evidence>
<dbReference type="PROSITE" id="PS00760">
    <property type="entry name" value="SPASE_I_2"/>
    <property type="match status" value="1"/>
</dbReference>
<dbReference type="InterPro" id="IPR019758">
    <property type="entry name" value="Pept_S26A_signal_pept_1_CS"/>
</dbReference>
<evidence type="ECO:0000256" key="3">
    <source>
        <dbReference type="ARBA" id="ARBA00009370"/>
    </source>
</evidence>
<evidence type="ECO:0000259" key="10">
    <source>
        <dbReference type="Pfam" id="PF10502"/>
    </source>
</evidence>
<dbReference type="AlphaFoldDB" id="A0A964FG49"/>
<dbReference type="SUPFAM" id="SSF51306">
    <property type="entry name" value="LexA/Signal peptidase"/>
    <property type="match status" value="1"/>
</dbReference>
<dbReference type="InterPro" id="IPR019756">
    <property type="entry name" value="Pept_S26A_signal_pept_1_Ser-AS"/>
</dbReference>
<gene>
    <name evidence="11" type="primary">lepB</name>
    <name evidence="11" type="ORF">I4641_03850</name>
</gene>
<evidence type="ECO:0000256" key="9">
    <source>
        <dbReference type="RuleBase" id="RU362042"/>
    </source>
</evidence>
<dbReference type="InterPro" id="IPR019757">
    <property type="entry name" value="Pept_S26A_signal_pept_1_Lys-AS"/>
</dbReference>
<dbReference type="InterPro" id="IPR036286">
    <property type="entry name" value="LexA/Signal_pep-like_sf"/>
</dbReference>
<comment type="caution">
    <text evidence="11">The sequence shown here is derived from an EMBL/GenBank/DDBJ whole genome shotgun (WGS) entry which is preliminary data.</text>
</comment>
<dbReference type="GO" id="GO:0009003">
    <property type="term" value="F:signal peptidase activity"/>
    <property type="evidence" value="ECO:0007669"/>
    <property type="project" value="UniProtKB-EC"/>
</dbReference>
<evidence type="ECO:0000256" key="6">
    <source>
        <dbReference type="ARBA" id="ARBA00022801"/>
    </source>
</evidence>
<dbReference type="GO" id="GO:0004252">
    <property type="term" value="F:serine-type endopeptidase activity"/>
    <property type="evidence" value="ECO:0007669"/>
    <property type="project" value="InterPro"/>
</dbReference>
<protein>
    <recommendedName>
        <fullName evidence="4 8">Signal peptidase I</fullName>
        <ecNumber evidence="4 8">3.4.21.89</ecNumber>
    </recommendedName>
</protein>
<reference evidence="11" key="1">
    <citation type="journal article" date="2021" name="Antonie Van Leeuwenhoek">
        <title>Draft genome and description of Waterburya agarophytonicola gen. nov. sp. nov. (Pleurocapsales, Cyanobacteria): a seaweed symbiont.</title>
        <authorList>
            <person name="Bonthond G."/>
            <person name="Shalygin S."/>
            <person name="Bayer T."/>
            <person name="Weinberger F."/>
        </authorList>
    </citation>
    <scope>NUCLEOTIDE SEQUENCE</scope>
    <source>
        <strain evidence="11">KI4</strain>
    </source>
</reference>
<evidence type="ECO:0000256" key="5">
    <source>
        <dbReference type="ARBA" id="ARBA00022670"/>
    </source>
</evidence>
<dbReference type="GO" id="GO:0006465">
    <property type="term" value="P:signal peptide processing"/>
    <property type="evidence" value="ECO:0007669"/>
    <property type="project" value="InterPro"/>
</dbReference>
<dbReference type="Proteomes" id="UP000729733">
    <property type="component" value="Unassembled WGS sequence"/>
</dbReference>
<comment type="similarity">
    <text evidence="3 9">Belongs to the peptidase S26 family.</text>
</comment>
<evidence type="ECO:0000256" key="2">
    <source>
        <dbReference type="ARBA" id="ARBA00004401"/>
    </source>
</evidence>
<dbReference type="Pfam" id="PF10502">
    <property type="entry name" value="Peptidase_S26"/>
    <property type="match status" value="1"/>
</dbReference>
<comment type="subcellular location">
    <subcellularLocation>
        <location evidence="2">Cell membrane</location>
        <topology evidence="2">Single-pass type II membrane protein</topology>
    </subcellularLocation>
    <subcellularLocation>
        <location evidence="9">Membrane</location>
        <topology evidence="9">Single-pass type II membrane protein</topology>
    </subcellularLocation>
</comment>
<dbReference type="PANTHER" id="PTHR43390:SF1">
    <property type="entry name" value="CHLOROPLAST PROCESSING PEPTIDASE"/>
    <property type="match status" value="1"/>
</dbReference>
<keyword evidence="5 8" id="KW-0645">Protease</keyword>
<name>A0A964FG49_9CYAN</name>
<keyword evidence="6 8" id="KW-0378">Hydrolase</keyword>
<evidence type="ECO:0000256" key="7">
    <source>
        <dbReference type="PIRSR" id="PIRSR600223-1"/>
    </source>
</evidence>
<evidence type="ECO:0000313" key="11">
    <source>
        <dbReference type="EMBL" id="MCC0176113.1"/>
    </source>
</evidence>
<accession>A0A964FG49</accession>
<keyword evidence="12" id="KW-1185">Reference proteome</keyword>
<dbReference type="InterPro" id="IPR019533">
    <property type="entry name" value="Peptidase_S26"/>
</dbReference>
<dbReference type="PANTHER" id="PTHR43390">
    <property type="entry name" value="SIGNAL PEPTIDASE I"/>
    <property type="match status" value="1"/>
</dbReference>
<feature type="active site" evidence="7">
    <location>
        <position position="88"/>
    </location>
</feature>
<feature type="active site" evidence="7">
    <location>
        <position position="40"/>
    </location>
</feature>
<dbReference type="PRINTS" id="PR00727">
    <property type="entry name" value="LEADERPTASE"/>
</dbReference>
<dbReference type="EC" id="3.4.21.89" evidence="4 8"/>
<feature type="domain" description="Peptidase S26" evidence="10">
    <location>
        <begin position="10"/>
        <end position="168"/>
    </location>
</feature>
<dbReference type="PROSITE" id="PS00501">
    <property type="entry name" value="SPASE_I_1"/>
    <property type="match status" value="1"/>
</dbReference>
<dbReference type="EMBL" id="JADWDC010000006">
    <property type="protein sequence ID" value="MCC0176113.1"/>
    <property type="molecule type" value="Genomic_DNA"/>
</dbReference>
<sequence length="189" mass="21551">MSEQEENPILELLKTLISAAVLAVGIRACVAEARFIPSESMLPTLEIDDRLIIEKISYRFRKPERGDVVVFSPTDTLKEQDYKEAFIKRVIGIPGDEIKVENGKVYVNNQEITEKYILNPPQYQYGPITVPEGQYLVLGDNRNNSYDSHLWGFVPLKNIIGRASVRFWPPNRLGSLDKKPLYPEAENTQ</sequence>